<dbReference type="KEGG" id="ccp:CHC_T00000540001"/>
<dbReference type="GeneID" id="17325644"/>
<dbReference type="AlphaFoldDB" id="R7QKQ9"/>
<accession>R7QKQ9</accession>
<reference evidence="3" key="1">
    <citation type="journal article" date="2013" name="Proc. Natl. Acad. Sci. U.S.A.">
        <title>Genome structure and metabolic features in the red seaweed Chondrus crispus shed light on evolution of the Archaeplastida.</title>
        <authorList>
            <person name="Collen J."/>
            <person name="Porcel B."/>
            <person name="Carre W."/>
            <person name="Ball S.G."/>
            <person name="Chaparro C."/>
            <person name="Tonon T."/>
            <person name="Barbeyron T."/>
            <person name="Michel G."/>
            <person name="Noel B."/>
            <person name="Valentin K."/>
            <person name="Elias M."/>
            <person name="Artiguenave F."/>
            <person name="Arun A."/>
            <person name="Aury J.M."/>
            <person name="Barbosa-Neto J.F."/>
            <person name="Bothwell J.H."/>
            <person name="Bouget F.Y."/>
            <person name="Brillet L."/>
            <person name="Cabello-Hurtado F."/>
            <person name="Capella-Gutierrez S."/>
            <person name="Charrier B."/>
            <person name="Cladiere L."/>
            <person name="Cock J.M."/>
            <person name="Coelho S.M."/>
            <person name="Colleoni C."/>
            <person name="Czjzek M."/>
            <person name="Da Silva C."/>
            <person name="Delage L."/>
            <person name="Denoeud F."/>
            <person name="Deschamps P."/>
            <person name="Dittami S.M."/>
            <person name="Gabaldon T."/>
            <person name="Gachon C.M."/>
            <person name="Groisillier A."/>
            <person name="Herve C."/>
            <person name="Jabbari K."/>
            <person name="Katinka M."/>
            <person name="Kloareg B."/>
            <person name="Kowalczyk N."/>
            <person name="Labadie K."/>
            <person name="Leblanc C."/>
            <person name="Lopez P.J."/>
            <person name="McLachlan D.H."/>
            <person name="Meslet-Cladiere L."/>
            <person name="Moustafa A."/>
            <person name="Nehr Z."/>
            <person name="Nyvall Collen P."/>
            <person name="Panaud O."/>
            <person name="Partensky F."/>
            <person name="Poulain J."/>
            <person name="Rensing S.A."/>
            <person name="Rousvoal S."/>
            <person name="Samson G."/>
            <person name="Symeonidi A."/>
            <person name="Weissenbach J."/>
            <person name="Zambounis A."/>
            <person name="Wincker P."/>
            <person name="Boyen C."/>
        </authorList>
    </citation>
    <scope>NUCLEOTIDE SEQUENCE [LARGE SCALE GENOMIC DNA]</scope>
    <source>
        <strain evidence="3">cv. Stackhouse</strain>
    </source>
</reference>
<sequence length="69" mass="7643">MSNLQSALPPNKHHSSPKPPLRNKPCQMDPVSRSPRATYSCSSPQCLRLCANFSFASSKPLCNSRHLHP</sequence>
<protein>
    <submittedName>
        <fullName evidence="2">Uncharacterized protein</fullName>
    </submittedName>
</protein>
<dbReference type="RefSeq" id="XP_005717925.1">
    <property type="nucleotide sequence ID" value="XM_005717868.1"/>
</dbReference>
<dbReference type="EMBL" id="HG001895">
    <property type="protein sequence ID" value="CDF38056.1"/>
    <property type="molecule type" value="Genomic_DNA"/>
</dbReference>
<evidence type="ECO:0000313" key="3">
    <source>
        <dbReference type="Proteomes" id="UP000012073"/>
    </source>
</evidence>
<feature type="region of interest" description="Disordered" evidence="1">
    <location>
        <begin position="1"/>
        <end position="39"/>
    </location>
</feature>
<dbReference type="Gramene" id="CDF38056">
    <property type="protein sequence ID" value="CDF38056"/>
    <property type="gene ID" value="CHC_T00000540001"/>
</dbReference>
<evidence type="ECO:0000313" key="2">
    <source>
        <dbReference type="EMBL" id="CDF38056.1"/>
    </source>
</evidence>
<gene>
    <name evidence="2" type="ORF">CHC_T00000540001</name>
</gene>
<keyword evidence="3" id="KW-1185">Reference proteome</keyword>
<evidence type="ECO:0000256" key="1">
    <source>
        <dbReference type="SAM" id="MobiDB-lite"/>
    </source>
</evidence>
<dbReference type="Proteomes" id="UP000012073">
    <property type="component" value="Unassembled WGS sequence"/>
</dbReference>
<name>R7QKQ9_CHOCR</name>
<organism evidence="2 3">
    <name type="scientific">Chondrus crispus</name>
    <name type="common">Carrageen Irish moss</name>
    <name type="synonym">Polymorpha crispa</name>
    <dbReference type="NCBI Taxonomy" id="2769"/>
    <lineage>
        <taxon>Eukaryota</taxon>
        <taxon>Rhodophyta</taxon>
        <taxon>Florideophyceae</taxon>
        <taxon>Rhodymeniophycidae</taxon>
        <taxon>Gigartinales</taxon>
        <taxon>Gigartinaceae</taxon>
        <taxon>Chondrus</taxon>
    </lineage>
</organism>
<proteinExistence type="predicted"/>